<comment type="caution">
    <text evidence="1">The sequence shown here is derived from an EMBL/GenBank/DDBJ whole genome shotgun (WGS) entry which is preliminary data.</text>
</comment>
<name>A0ABU4JG62_9FLAO</name>
<keyword evidence="2" id="KW-1185">Reference proteome</keyword>
<proteinExistence type="predicted"/>
<dbReference type="RefSeq" id="WP_063968805.1">
    <property type="nucleotide sequence ID" value="NZ_JAMXLT020000009.1"/>
</dbReference>
<protein>
    <submittedName>
        <fullName evidence="1">Uncharacterized protein</fullName>
    </submittedName>
</protein>
<gene>
    <name evidence="1" type="ORF">NG800_006800</name>
</gene>
<evidence type="ECO:0000313" key="2">
    <source>
        <dbReference type="Proteomes" id="UP001204439"/>
    </source>
</evidence>
<evidence type="ECO:0000313" key="1">
    <source>
        <dbReference type="EMBL" id="MDW8548612.1"/>
    </source>
</evidence>
<dbReference type="Proteomes" id="UP001204439">
    <property type="component" value="Unassembled WGS sequence"/>
</dbReference>
<sequence length="142" mass="17221">MNYRAELQVLLDDETLDVETWLYSYPIEEGPFLILEYKNFMQKWAIENDDFQTVEELQCLDNLAEKMQNFAIDKLAERQEKQNRVKVLKEKIEFLKQEILKNDLKEVQVSEKVLEELREIVEYLKSNDMYDEELWGRLQHLL</sequence>
<dbReference type="EMBL" id="JAMXLT020000009">
    <property type="protein sequence ID" value="MDW8548612.1"/>
    <property type="molecule type" value="Genomic_DNA"/>
</dbReference>
<accession>A0ABU4JG62</accession>
<organism evidence="1 2">
    <name type="scientific">Epilithonimonas ginsengisoli</name>
    <dbReference type="NCBI Taxonomy" id="1245592"/>
    <lineage>
        <taxon>Bacteria</taxon>
        <taxon>Pseudomonadati</taxon>
        <taxon>Bacteroidota</taxon>
        <taxon>Flavobacteriia</taxon>
        <taxon>Flavobacteriales</taxon>
        <taxon>Weeksellaceae</taxon>
        <taxon>Chryseobacterium group</taxon>
        <taxon>Epilithonimonas</taxon>
    </lineage>
</organism>
<reference evidence="1 2" key="1">
    <citation type="submission" date="2023-11" db="EMBL/GenBank/DDBJ databases">
        <title>First isolation, identification, and characterization of non-pathogenic Epilithonimonas ginsengisoli isolated from diseased farmed rainbow trout (Oncorhynchus mykiss) in Chile.</title>
        <authorList>
            <person name="Miranda C.D."/>
            <person name="Irgang R."/>
            <person name="Concha C."/>
            <person name="Rojas R."/>
            <person name="Avendano R."/>
        </authorList>
    </citation>
    <scope>NUCLEOTIDE SEQUENCE [LARGE SCALE GENOMIC DNA]</scope>
    <source>
        <strain evidence="1 2">FP99</strain>
    </source>
</reference>